<dbReference type="InterPro" id="IPR020558">
    <property type="entry name" value="DiOHA_6PGluconate_deHydtase_CS"/>
</dbReference>
<accession>A0A6L7GV66</accession>
<evidence type="ECO:0000256" key="7">
    <source>
        <dbReference type="ARBA" id="ARBA00023304"/>
    </source>
</evidence>
<evidence type="ECO:0000256" key="5">
    <source>
        <dbReference type="ARBA" id="ARBA00023014"/>
    </source>
</evidence>
<organism evidence="10 11">
    <name type="scientific">Gordonia mangrovi</name>
    <dbReference type="NCBI Taxonomy" id="2665643"/>
    <lineage>
        <taxon>Bacteria</taxon>
        <taxon>Bacillati</taxon>
        <taxon>Actinomycetota</taxon>
        <taxon>Actinomycetes</taxon>
        <taxon>Mycobacteriales</taxon>
        <taxon>Gordoniaceae</taxon>
        <taxon>Gordonia</taxon>
    </lineage>
</organism>
<dbReference type="Gene3D" id="3.50.30.80">
    <property type="entry name" value="IlvD/EDD C-terminal domain-like"/>
    <property type="match status" value="1"/>
</dbReference>
<evidence type="ECO:0000313" key="11">
    <source>
        <dbReference type="Proteomes" id="UP000475545"/>
    </source>
</evidence>
<dbReference type="Pfam" id="PF00920">
    <property type="entry name" value="ILVD_EDD_N"/>
    <property type="match status" value="1"/>
</dbReference>
<keyword evidence="7" id="KW-0100">Branched-chain amino acid biosynthesis</keyword>
<feature type="domain" description="Dihydroxy-acid/6-phosphogluconate dehydratase C-terminal" evidence="9">
    <location>
        <begin position="371"/>
        <end position="554"/>
    </location>
</feature>
<protein>
    <submittedName>
        <fullName evidence="10">Dihydroxy-acid dehydratase</fullName>
    </submittedName>
</protein>
<keyword evidence="2" id="KW-0001">2Fe-2S</keyword>
<keyword evidence="7" id="KW-0028">Amino-acid biosynthesis</keyword>
<keyword evidence="11" id="KW-1185">Reference proteome</keyword>
<comment type="caution">
    <text evidence="10">The sequence shown here is derived from an EMBL/GenBank/DDBJ whole genome shotgun (WGS) entry which is preliminary data.</text>
</comment>
<dbReference type="InterPro" id="IPR052352">
    <property type="entry name" value="Sugar_Degrad_Dehydratases"/>
</dbReference>
<keyword evidence="6" id="KW-0456">Lyase</keyword>
<evidence type="ECO:0000256" key="6">
    <source>
        <dbReference type="ARBA" id="ARBA00023239"/>
    </source>
</evidence>
<dbReference type="Pfam" id="PF24877">
    <property type="entry name" value="ILV_EDD_C"/>
    <property type="match status" value="1"/>
</dbReference>
<evidence type="ECO:0000256" key="2">
    <source>
        <dbReference type="ARBA" id="ARBA00022714"/>
    </source>
</evidence>
<dbReference type="InterPro" id="IPR042096">
    <property type="entry name" value="Dihydro-acid_dehy_C"/>
</dbReference>
<dbReference type="PROSITE" id="PS00886">
    <property type="entry name" value="ILVD_EDD_1"/>
    <property type="match status" value="1"/>
</dbReference>
<dbReference type="GO" id="GO:0009082">
    <property type="term" value="P:branched-chain amino acid biosynthetic process"/>
    <property type="evidence" value="ECO:0007669"/>
    <property type="project" value="UniProtKB-KW"/>
</dbReference>
<evidence type="ECO:0000256" key="3">
    <source>
        <dbReference type="ARBA" id="ARBA00022723"/>
    </source>
</evidence>
<reference evidence="10 11" key="1">
    <citation type="submission" date="2019-11" db="EMBL/GenBank/DDBJ databases">
        <title>Gordonia sp. nov., a novel actinobacterium isolated from mangrove soil in Hainan.</title>
        <authorList>
            <person name="Huang X."/>
            <person name="Xie Y."/>
            <person name="Chu X."/>
            <person name="Xiao K."/>
        </authorList>
    </citation>
    <scope>NUCLEOTIDE SEQUENCE [LARGE SCALE GENOMIC DNA]</scope>
    <source>
        <strain evidence="10 11">HNM0687</strain>
    </source>
</reference>
<dbReference type="GO" id="GO:0051537">
    <property type="term" value="F:2 iron, 2 sulfur cluster binding"/>
    <property type="evidence" value="ECO:0007669"/>
    <property type="project" value="UniProtKB-KW"/>
</dbReference>
<dbReference type="NCBIfam" id="NF004784">
    <property type="entry name" value="PRK06131.1"/>
    <property type="match status" value="1"/>
</dbReference>
<evidence type="ECO:0000313" key="10">
    <source>
        <dbReference type="EMBL" id="MXP23869.1"/>
    </source>
</evidence>
<dbReference type="AlphaFoldDB" id="A0A6L7GV66"/>
<evidence type="ECO:0000256" key="1">
    <source>
        <dbReference type="ARBA" id="ARBA00006486"/>
    </source>
</evidence>
<dbReference type="Proteomes" id="UP000475545">
    <property type="component" value="Unassembled WGS sequence"/>
</dbReference>
<name>A0A6L7GV66_9ACTN</name>
<dbReference type="InterPro" id="IPR000581">
    <property type="entry name" value="ILV_EDD_N"/>
</dbReference>
<evidence type="ECO:0000259" key="9">
    <source>
        <dbReference type="Pfam" id="PF24877"/>
    </source>
</evidence>
<dbReference type="PANTHER" id="PTHR43183">
    <property type="entry name" value="HYPOTHETICAL DIHYDROXYACID DEHYDRATASE (EUROFUNG)-RELATED"/>
    <property type="match status" value="1"/>
</dbReference>
<dbReference type="FunFam" id="3.50.30.80:FF:000001">
    <property type="entry name" value="Dihydroxy-acid dehydratase"/>
    <property type="match status" value="1"/>
</dbReference>
<keyword evidence="3" id="KW-0479">Metal-binding</keyword>
<evidence type="ECO:0000259" key="8">
    <source>
        <dbReference type="Pfam" id="PF00920"/>
    </source>
</evidence>
<dbReference type="EMBL" id="WMBR01000007">
    <property type="protein sequence ID" value="MXP23869.1"/>
    <property type="molecule type" value="Genomic_DNA"/>
</dbReference>
<keyword evidence="4" id="KW-0408">Iron</keyword>
<dbReference type="PANTHER" id="PTHR43183:SF1">
    <property type="entry name" value="HYPOTHETICAL DIHYDROXY-ACID DEHYDRATASE (EUROFUNG)-RELATED"/>
    <property type="match status" value="1"/>
</dbReference>
<dbReference type="GO" id="GO:0016836">
    <property type="term" value="F:hydro-lyase activity"/>
    <property type="evidence" value="ECO:0007669"/>
    <property type="project" value="UniProtKB-ARBA"/>
</dbReference>
<gene>
    <name evidence="10" type="ORF">GIY30_21255</name>
</gene>
<dbReference type="SUPFAM" id="SSF52016">
    <property type="entry name" value="LeuD/IlvD-like"/>
    <property type="match status" value="1"/>
</dbReference>
<comment type="similarity">
    <text evidence="1">Belongs to the IlvD/Edd family.</text>
</comment>
<proteinExistence type="inferred from homology"/>
<dbReference type="GO" id="GO:0046872">
    <property type="term" value="F:metal ion binding"/>
    <property type="evidence" value="ECO:0007669"/>
    <property type="project" value="UniProtKB-KW"/>
</dbReference>
<evidence type="ECO:0000256" key="4">
    <source>
        <dbReference type="ARBA" id="ARBA00023004"/>
    </source>
</evidence>
<sequence>MPQESVSQTTGELFSAKGFDGFLARAFMTAEGFSPEAVGQRPVIGIANSWSELTPCNAGLRELAAAVKRGVIAAGGFPLEFPTISLSEPYIRPSSLYLRNLMAMDVEEMITSSPIDGVVMLGGCDKTVPAQLMGAYSADRPSLTIAAGPRALGRWGDRELTTDDIWSLSDDHRAGLLSDEDWSCVETCLNDSVGTCNVMGTATTMAIVAEALGMALPGSALLPATSARRRAAAEKTGRQIVERARAGLTPSQVVTREAIWNAIRVTAACGGSTNALLHLAALAGRVGEPLDTGELRECLRGVPLITDVRPAGDYHLSDLDAVGGAPAVIAELGDLFDTTQLAGTDRPWSEIIVRRAPVRTSGAIRSSVSSARTAGLAVVAGTLAPDGAVVKCAGADERLLSHCGPAVVFDGVEDLHDRIDDPNLEVTADSVLVLRGVGPVGGPGMPEVGAIPIPKTLVQSGVRDMVRISDARMSGTSSGTMILHACPEAAVGGPLALVRDGDAVELDVHAGRLDLLVDEHELEARRARLSQAKAPSRGFERLHHEHVLQASEGCDFDFLRSGARV</sequence>
<dbReference type="SUPFAM" id="SSF143975">
    <property type="entry name" value="IlvD/EDD N-terminal domain-like"/>
    <property type="match status" value="1"/>
</dbReference>
<keyword evidence="5" id="KW-0411">Iron-sulfur</keyword>
<dbReference type="InterPro" id="IPR056740">
    <property type="entry name" value="ILV_EDD_C"/>
</dbReference>
<feature type="domain" description="Dihydroxy-acid/6-phosphogluconate dehydratase N-terminal" evidence="8">
    <location>
        <begin position="41"/>
        <end position="342"/>
    </location>
</feature>
<dbReference type="InterPro" id="IPR037237">
    <property type="entry name" value="IlvD/EDD_N"/>
</dbReference>